<dbReference type="RefSeq" id="WP_153863621.1">
    <property type="nucleotide sequence ID" value="NZ_WJQS01000006.1"/>
</dbReference>
<keyword evidence="2" id="KW-0694">RNA-binding</keyword>
<dbReference type="SUPFAM" id="SSF56281">
    <property type="entry name" value="Metallo-hydrolase/oxidoreductase"/>
    <property type="match status" value="1"/>
</dbReference>
<keyword evidence="1" id="KW-0269">Exonuclease</keyword>
<evidence type="ECO:0000313" key="4">
    <source>
        <dbReference type="EMBL" id="MRI85723.1"/>
    </source>
</evidence>
<dbReference type="Proteomes" id="UP000430975">
    <property type="component" value="Unassembled WGS sequence"/>
</dbReference>
<dbReference type="InterPro" id="IPR036866">
    <property type="entry name" value="RibonucZ/Hydroxyglut_hydro"/>
</dbReference>
<dbReference type="Pfam" id="PF12706">
    <property type="entry name" value="Lactamase_B_2"/>
    <property type="match status" value="1"/>
</dbReference>
<evidence type="ECO:0000313" key="5">
    <source>
        <dbReference type="Proteomes" id="UP000430975"/>
    </source>
</evidence>
<dbReference type="SMART" id="SM00849">
    <property type="entry name" value="Lactamase_B"/>
    <property type="match status" value="1"/>
</dbReference>
<dbReference type="InterPro" id="IPR001279">
    <property type="entry name" value="Metallo-B-lactamas"/>
</dbReference>
<reference evidence="4 5" key="1">
    <citation type="submission" date="2019-11" db="EMBL/GenBank/DDBJ databases">
        <title>Characterisation of Fundicoccus ignavus gen. nov. sp. nov., a novel genus of the family Aerococcaceae isolated from bulk tank milk.</title>
        <authorList>
            <person name="Siebert A."/>
            <person name="Huptas C."/>
            <person name="Wenning M."/>
            <person name="Scherer S."/>
            <person name="Doll E.V."/>
        </authorList>
    </citation>
    <scope>NUCLEOTIDE SEQUENCE [LARGE SCALE GENOMIC DNA]</scope>
    <source>
        <strain evidence="4 5">WS4759</strain>
    </source>
</reference>
<dbReference type="EMBL" id="WJQS01000006">
    <property type="protein sequence ID" value="MRI85723.1"/>
    <property type="molecule type" value="Genomic_DNA"/>
</dbReference>
<dbReference type="Gene3D" id="3.40.50.10710">
    <property type="entry name" value="Metallo-hydrolase/oxidoreductase"/>
    <property type="match status" value="1"/>
</dbReference>
<proteinExistence type="predicted"/>
<dbReference type="GO" id="GO:0003723">
    <property type="term" value="F:RNA binding"/>
    <property type="evidence" value="ECO:0007669"/>
    <property type="project" value="UniProtKB-KW"/>
</dbReference>
<dbReference type="InterPro" id="IPR042173">
    <property type="entry name" value="RNase_J_2"/>
</dbReference>
<keyword evidence="5" id="KW-1185">Reference proteome</keyword>
<comment type="caution">
    <text evidence="4">The sequence shown here is derived from an EMBL/GenBank/DDBJ whole genome shotgun (WGS) entry which is preliminary data.</text>
</comment>
<gene>
    <name evidence="4" type="ORF">GIY09_07570</name>
</gene>
<evidence type="ECO:0000259" key="3">
    <source>
        <dbReference type="SMART" id="SM00849"/>
    </source>
</evidence>
<feature type="domain" description="Metallo-beta-lactamase" evidence="3">
    <location>
        <begin position="17"/>
        <end position="234"/>
    </location>
</feature>
<dbReference type="Gene3D" id="3.60.15.10">
    <property type="entry name" value="Ribonuclease Z/Hydroxyacylglutathione hydrolase-like"/>
    <property type="match status" value="1"/>
</dbReference>
<evidence type="ECO:0000256" key="2">
    <source>
        <dbReference type="ARBA" id="ARBA00022884"/>
    </source>
</evidence>
<keyword evidence="4" id="KW-0378">Hydrolase</keyword>
<dbReference type="PANTHER" id="PTHR43694:SF1">
    <property type="entry name" value="RIBONUCLEASE J"/>
    <property type="match status" value="1"/>
</dbReference>
<dbReference type="GO" id="GO:0004527">
    <property type="term" value="F:exonuclease activity"/>
    <property type="evidence" value="ECO:0007669"/>
    <property type="project" value="UniProtKB-KW"/>
</dbReference>
<keyword evidence="1" id="KW-0540">Nuclease</keyword>
<dbReference type="PANTHER" id="PTHR43694">
    <property type="entry name" value="RIBONUCLEASE J"/>
    <property type="match status" value="1"/>
</dbReference>
<accession>A0A6I2GZ61</accession>
<evidence type="ECO:0000256" key="1">
    <source>
        <dbReference type="ARBA" id="ARBA00022839"/>
    </source>
</evidence>
<organism evidence="4 5">
    <name type="scientific">Fundicoccus ignavus</name>
    <dbReference type="NCBI Taxonomy" id="2664442"/>
    <lineage>
        <taxon>Bacteria</taxon>
        <taxon>Bacillati</taxon>
        <taxon>Bacillota</taxon>
        <taxon>Bacilli</taxon>
        <taxon>Lactobacillales</taxon>
        <taxon>Aerococcaceae</taxon>
        <taxon>Fundicoccus</taxon>
    </lineage>
</organism>
<name>A0A6I2GZ61_9LACT</name>
<protein>
    <submittedName>
        <fullName evidence="4">MBL fold metallo-hydrolase</fullName>
    </submittedName>
</protein>
<dbReference type="AlphaFoldDB" id="A0A6I2GZ61"/>
<sequence>MTAQTKLAFWGGLDTIGGNIISIQYEDYRIITDFGALAGVNIMDLLSKETTSSLLEEKKLPKIEGLYNKEALKDFPLEAYEASDIKTIVCLSHLHLDHLGAFGQLPTDLPVYALEDTVDFYLQLDKTNLLPHYQVNWQKVAAEETIEFGPFKIQFHNSDHDTIGAASIFVEAPDLKIIYSGDFRLTGFQPENVLDWARKAKQFEADLFLVEGTTFSHSASEPNPVDVALAEITHSINAPNEMKLMHSIETIAQANPQRLLAFNGYPQNIERLLVLAELMTTLGRTLVMDQTYFELMKPYLTGYLSVKYLDLHHNSEDYSEHAVSLEMLQNSPQHYMVQFDYERHEHIFTLPAGIYFHSNGMPLGSYMPEYEPYVRRFVEAGWDFYHANVSGHASQADLLLVNYLVQAKLVVPWHTFKPAEYGEAIEAIGLKTWLPAYGKEYSSEDIIAFRQAD</sequence>